<dbReference type="Gene3D" id="2.140.10.30">
    <property type="entry name" value="Dipeptidylpeptidase IV, N-terminal domain"/>
    <property type="match status" value="1"/>
</dbReference>
<keyword evidence="4" id="KW-0031">Aminopeptidase</keyword>
<dbReference type="InterPro" id="IPR001375">
    <property type="entry name" value="Peptidase_S9_cat"/>
</dbReference>
<dbReference type="GO" id="GO:0008236">
    <property type="term" value="F:serine-type peptidase activity"/>
    <property type="evidence" value="ECO:0007669"/>
    <property type="project" value="InterPro"/>
</dbReference>
<organism evidence="4 5">
    <name type="scientific">Bernardetia litoralis (strain ATCC 23117 / DSM 6794 / NBRC 15988 / NCIMB 1366 / Fx l1 / Sio-4)</name>
    <name type="common">Flexibacter litoralis</name>
    <dbReference type="NCBI Taxonomy" id="880071"/>
    <lineage>
        <taxon>Bacteria</taxon>
        <taxon>Pseudomonadati</taxon>
        <taxon>Bacteroidota</taxon>
        <taxon>Cytophagia</taxon>
        <taxon>Cytophagales</taxon>
        <taxon>Bernardetiaceae</taxon>
        <taxon>Bernardetia</taxon>
    </lineage>
</organism>
<dbReference type="GO" id="GO:0008239">
    <property type="term" value="F:dipeptidyl-peptidase activity"/>
    <property type="evidence" value="ECO:0007669"/>
    <property type="project" value="TreeGrafter"/>
</dbReference>
<dbReference type="eggNOG" id="COG0823">
    <property type="taxonomic scope" value="Bacteria"/>
</dbReference>
<evidence type="ECO:0000259" key="3">
    <source>
        <dbReference type="Pfam" id="PF00930"/>
    </source>
</evidence>
<dbReference type="Pfam" id="PF00326">
    <property type="entry name" value="Peptidase_S9"/>
    <property type="match status" value="1"/>
</dbReference>
<dbReference type="AlphaFoldDB" id="I4AHZ4"/>
<evidence type="ECO:0000313" key="4">
    <source>
        <dbReference type="EMBL" id="AFM03579.1"/>
    </source>
</evidence>
<proteinExistence type="predicted"/>
<sequence length="726" mass="84372" precursor="true">MKQYSIKKKMFFVILFLCSFSVFAQTTEEKKDLFTLENAVFYNLSPKNIGQLHWQKNGYYVYQSQNRRELKTAHPVLRIAERTLISTKILSEKLELTNQMRRLPVFNWIDENLAWFDYGNKIYTYNFENQSLKLVTNAVENASFAESHSVEKLAVVIDNNIWLRNVDEDGKTDLIQITEDGTRELTYGEAAHRYEFGITKGLFWSDNAEKLAFYRTDRSMVKDYPLIDYSEYPAKHTPIKYPMAGQKSHEATVGIYDISSEKMIYLKTNDSQKDIEQYSTNITFSPDAEKIYVAIVNREQNHMKLTSFDANTGEKIKILFEEKDEKYVEPEHSLYFMKNNPNLFVWQSERNGFNHLYLYDTDGKLIRQLTKGNGVVTEILGTDKDEKFLYFTAGLESPIENHIYKTEIKTGKITKLTKEAGMHSGKLSEDGKFLLDSYSNLETPAITQIIETKKGNSIRKIFEAENPLLNYERGEMKIFKLKADDGTDLYSRVIKPTNFDATKKYPVMIYVYGGPHVQLIQNKWLGGADYFMQYMAQQGYVVFTLDNRGSLNRGRDFEQATFRNLGKNEISDQLKGVEWLKKQSYVDSERLGVFGWSFGGFMTTSLMTKHADLFKVGVAGGPVIDWNLYEIMYSERYMDTPQENPEGYKNANLLNSIENLKGRLMIIHGLQDDVVLPQHTRLLINKAIEKQILLDYFPYPSHPHNVRGMDRIHLYMKIAKYFEDFL</sequence>
<dbReference type="EMBL" id="CP003345">
    <property type="protein sequence ID" value="AFM03579.1"/>
    <property type="molecule type" value="Genomic_DNA"/>
</dbReference>
<name>I4AHZ4_BERLS</name>
<accession>I4AHZ4</accession>
<dbReference type="PANTHER" id="PTHR11731">
    <property type="entry name" value="PROTEASE FAMILY S9B,C DIPEPTIDYL-PEPTIDASE IV-RELATED"/>
    <property type="match status" value="1"/>
</dbReference>
<reference evidence="5" key="1">
    <citation type="submission" date="2012-06" db="EMBL/GenBank/DDBJ databases">
        <title>The complete genome of Flexibacter litoralis DSM 6794.</title>
        <authorList>
            <person name="Lucas S."/>
            <person name="Copeland A."/>
            <person name="Lapidus A."/>
            <person name="Glavina del Rio T."/>
            <person name="Dalin E."/>
            <person name="Tice H."/>
            <person name="Bruce D."/>
            <person name="Goodwin L."/>
            <person name="Pitluck S."/>
            <person name="Peters L."/>
            <person name="Ovchinnikova G."/>
            <person name="Lu M."/>
            <person name="Kyrpides N."/>
            <person name="Mavromatis K."/>
            <person name="Ivanova N."/>
            <person name="Brettin T."/>
            <person name="Detter J.C."/>
            <person name="Han C."/>
            <person name="Larimer F."/>
            <person name="Land M."/>
            <person name="Hauser L."/>
            <person name="Markowitz V."/>
            <person name="Cheng J.-F."/>
            <person name="Hugenholtz P."/>
            <person name="Woyke T."/>
            <person name="Wu D."/>
            <person name="Spring S."/>
            <person name="Lang E."/>
            <person name="Kopitz M."/>
            <person name="Brambilla E."/>
            <person name="Klenk H.-P."/>
            <person name="Eisen J.A."/>
        </authorList>
    </citation>
    <scope>NUCLEOTIDE SEQUENCE [LARGE SCALE GENOMIC DNA]</scope>
    <source>
        <strain evidence="5">ATCC 23117 / DSM 6794 / NBRC 15988 / NCIMB 1366 / Sio-4</strain>
    </source>
</reference>
<dbReference type="HOGENOM" id="CLU_006105_2_0_10"/>
<evidence type="ECO:0000256" key="1">
    <source>
        <dbReference type="SAM" id="SignalP"/>
    </source>
</evidence>
<dbReference type="eggNOG" id="COG1506">
    <property type="taxonomic scope" value="Bacteria"/>
</dbReference>
<dbReference type="STRING" id="880071.Fleli_1141"/>
<dbReference type="KEGG" id="fli:Fleli_1141"/>
<evidence type="ECO:0000259" key="2">
    <source>
        <dbReference type="Pfam" id="PF00326"/>
    </source>
</evidence>
<keyword evidence="5" id="KW-1185">Reference proteome</keyword>
<dbReference type="InterPro" id="IPR002469">
    <property type="entry name" value="Peptidase_S9B_N"/>
</dbReference>
<keyword evidence="1" id="KW-0732">Signal</keyword>
<dbReference type="InterPro" id="IPR029058">
    <property type="entry name" value="AB_hydrolase_fold"/>
</dbReference>
<dbReference type="SUPFAM" id="SSF82171">
    <property type="entry name" value="DPP6 N-terminal domain-like"/>
    <property type="match status" value="1"/>
</dbReference>
<gene>
    <name evidence="4" type="ordered locus">Fleli_1141</name>
</gene>
<dbReference type="SUPFAM" id="SSF53474">
    <property type="entry name" value="alpha/beta-Hydrolases"/>
    <property type="match status" value="1"/>
</dbReference>
<feature type="chain" id="PRO_5003685881" evidence="1">
    <location>
        <begin position="25"/>
        <end position="726"/>
    </location>
</feature>
<dbReference type="Pfam" id="PF00930">
    <property type="entry name" value="DPPIV_N"/>
    <property type="match status" value="1"/>
</dbReference>
<dbReference type="GO" id="GO:0006508">
    <property type="term" value="P:proteolysis"/>
    <property type="evidence" value="ECO:0007669"/>
    <property type="project" value="InterPro"/>
</dbReference>
<protein>
    <submittedName>
        <fullName evidence="4">Dipeptidyl aminopeptidase/acylaminoacyl peptidase</fullName>
    </submittedName>
</protein>
<dbReference type="InterPro" id="IPR050278">
    <property type="entry name" value="Serine_Prot_S9B/DPPIV"/>
</dbReference>
<dbReference type="Proteomes" id="UP000006054">
    <property type="component" value="Chromosome"/>
</dbReference>
<evidence type="ECO:0000313" key="5">
    <source>
        <dbReference type="Proteomes" id="UP000006054"/>
    </source>
</evidence>
<feature type="domain" description="Dipeptidylpeptidase IV N-terminal" evidence="3">
    <location>
        <begin position="118"/>
        <end position="444"/>
    </location>
</feature>
<keyword evidence="4" id="KW-0378">Hydrolase</keyword>
<dbReference type="OrthoDB" id="9812921at2"/>
<keyword evidence="4" id="KW-0645">Protease</keyword>
<dbReference type="RefSeq" id="WP_014797036.1">
    <property type="nucleotide sequence ID" value="NC_018018.1"/>
</dbReference>
<dbReference type="Gene3D" id="3.40.50.1820">
    <property type="entry name" value="alpha/beta hydrolase"/>
    <property type="match status" value="1"/>
</dbReference>
<dbReference type="PATRIC" id="fig|880071.3.peg.1112"/>
<feature type="domain" description="Peptidase S9 prolyl oligopeptidase catalytic" evidence="2">
    <location>
        <begin position="532"/>
        <end position="724"/>
    </location>
</feature>
<dbReference type="GO" id="GO:0004177">
    <property type="term" value="F:aminopeptidase activity"/>
    <property type="evidence" value="ECO:0007669"/>
    <property type="project" value="UniProtKB-KW"/>
</dbReference>
<feature type="signal peptide" evidence="1">
    <location>
        <begin position="1"/>
        <end position="24"/>
    </location>
</feature>
<dbReference type="PANTHER" id="PTHR11731:SF193">
    <property type="entry name" value="DIPEPTIDYL PEPTIDASE 9"/>
    <property type="match status" value="1"/>
</dbReference>